<name>A0A6C0GGQ3_9BACT</name>
<protein>
    <submittedName>
        <fullName evidence="2">IS3 family transposase</fullName>
    </submittedName>
</protein>
<dbReference type="AlphaFoldDB" id="A0A6C0GGQ3"/>
<dbReference type="Proteomes" id="UP000480178">
    <property type="component" value="Chromosome"/>
</dbReference>
<gene>
    <name evidence="2" type="ORF">GXP67_09715</name>
</gene>
<dbReference type="EMBL" id="CP048222">
    <property type="protein sequence ID" value="QHT66912.1"/>
    <property type="molecule type" value="Genomic_DNA"/>
</dbReference>
<dbReference type="Pfam" id="PF13333">
    <property type="entry name" value="rve_2"/>
    <property type="match status" value="1"/>
</dbReference>
<sequence>MFKTLKTALVYHMDHATKQQARLTIFEYIDG</sequence>
<evidence type="ECO:0000313" key="3">
    <source>
        <dbReference type="Proteomes" id="UP000480178"/>
    </source>
</evidence>
<organism evidence="2 3">
    <name type="scientific">Rhodocytophaga rosea</name>
    <dbReference type="NCBI Taxonomy" id="2704465"/>
    <lineage>
        <taxon>Bacteria</taxon>
        <taxon>Pseudomonadati</taxon>
        <taxon>Bacteroidota</taxon>
        <taxon>Cytophagia</taxon>
        <taxon>Cytophagales</taxon>
        <taxon>Rhodocytophagaceae</taxon>
        <taxon>Rhodocytophaga</taxon>
    </lineage>
</organism>
<reference evidence="2 3" key="1">
    <citation type="submission" date="2020-01" db="EMBL/GenBank/DDBJ databases">
        <authorList>
            <person name="Kim M.K."/>
        </authorList>
    </citation>
    <scope>NUCLEOTIDE SEQUENCE [LARGE SCALE GENOMIC DNA]</scope>
    <source>
        <strain evidence="2 3">172606-1</strain>
    </source>
</reference>
<dbReference type="GO" id="GO:0015074">
    <property type="term" value="P:DNA integration"/>
    <property type="evidence" value="ECO:0007669"/>
    <property type="project" value="InterPro"/>
</dbReference>
<evidence type="ECO:0000313" key="2">
    <source>
        <dbReference type="EMBL" id="QHT66912.1"/>
    </source>
</evidence>
<feature type="domain" description="Integrase catalytic" evidence="1">
    <location>
        <begin position="1"/>
        <end position="30"/>
    </location>
</feature>
<proteinExistence type="predicted"/>
<keyword evidence="3" id="KW-1185">Reference proteome</keyword>
<accession>A0A6C0GGQ3</accession>
<dbReference type="KEGG" id="rhoz:GXP67_09715"/>
<dbReference type="InterPro" id="IPR001584">
    <property type="entry name" value="Integrase_cat-core"/>
</dbReference>
<evidence type="ECO:0000259" key="1">
    <source>
        <dbReference type="Pfam" id="PF13333"/>
    </source>
</evidence>